<evidence type="ECO:0000313" key="7">
    <source>
        <dbReference type="EMBL" id="AFI03713.1"/>
    </source>
</evidence>
<dbReference type="EMBL" id="CP003479">
    <property type="protein sequence ID" value="AFI03713.1"/>
    <property type="molecule type" value="Genomic_DNA"/>
</dbReference>
<dbReference type="HOGENOM" id="CLU_121376_0_0_7"/>
<evidence type="ECO:0000256" key="1">
    <source>
        <dbReference type="ARBA" id="ARBA00004141"/>
    </source>
</evidence>
<sequence length="161" mass="18689">MGTKRNRAKTLLKPSPIKNATKNTYQPHFSKELGVTLRLKAFITDIFMIYTPMLYFMTYIVLGSAQSFRENQGAIFLCLCWYAIVHSLFIAFKTQSPGMRYANFRLIKNNGKKVGFFLALWRFVAWILSMSLLIGFIAPFIFKFFLHDKLSGTHIEIIKEK</sequence>
<proteinExistence type="predicted"/>
<name>I0EL94_HELC0</name>
<feature type="transmembrane region" description="Helical" evidence="5">
    <location>
        <begin position="114"/>
        <end position="142"/>
    </location>
</feature>
<evidence type="ECO:0000256" key="2">
    <source>
        <dbReference type="ARBA" id="ARBA00022692"/>
    </source>
</evidence>
<organism evidence="7 8">
    <name type="scientific">Helicobacter cetorum (strain ATCC BAA-429 / MIT 00-7128)</name>
    <dbReference type="NCBI Taxonomy" id="182217"/>
    <lineage>
        <taxon>Bacteria</taxon>
        <taxon>Pseudomonadati</taxon>
        <taxon>Campylobacterota</taxon>
        <taxon>Epsilonproteobacteria</taxon>
        <taxon>Campylobacterales</taxon>
        <taxon>Helicobacteraceae</taxon>
        <taxon>Helicobacter</taxon>
    </lineage>
</organism>
<dbReference type="KEGG" id="hce:HCW_02140"/>
<evidence type="ECO:0000256" key="3">
    <source>
        <dbReference type="ARBA" id="ARBA00022989"/>
    </source>
</evidence>
<keyword evidence="4 5" id="KW-0472">Membrane</keyword>
<comment type="subcellular location">
    <subcellularLocation>
        <location evidence="1">Membrane</location>
        <topology evidence="1">Multi-pass membrane protein</topology>
    </subcellularLocation>
</comment>
<dbReference type="GO" id="GO:0016020">
    <property type="term" value="C:membrane"/>
    <property type="evidence" value="ECO:0007669"/>
    <property type="project" value="UniProtKB-SubCell"/>
</dbReference>
<feature type="transmembrane region" description="Helical" evidence="5">
    <location>
        <begin position="41"/>
        <end position="62"/>
    </location>
</feature>
<evidence type="ECO:0000256" key="5">
    <source>
        <dbReference type="SAM" id="Phobius"/>
    </source>
</evidence>
<reference evidence="8" key="1">
    <citation type="submission" date="2012-04" db="EMBL/GenBank/DDBJ databases">
        <title>Complete genome sequence of Helicobacter cetorum strain MIT 00-7128.</title>
        <authorList>
            <person name="Kersulyte D."/>
            <person name="Berg D.E."/>
        </authorList>
    </citation>
    <scope>NUCLEOTIDE SEQUENCE [LARGE SCALE GENOMIC DNA]</scope>
    <source>
        <strain evidence="8">MIT 00-7128</strain>
    </source>
</reference>
<dbReference type="STRING" id="182217.HCW_02140"/>
<feature type="domain" description="RDD" evidence="6">
    <location>
        <begin position="35"/>
        <end position="147"/>
    </location>
</feature>
<accession>I0EL94</accession>
<keyword evidence="8" id="KW-1185">Reference proteome</keyword>
<evidence type="ECO:0000259" key="6">
    <source>
        <dbReference type="Pfam" id="PF06271"/>
    </source>
</evidence>
<dbReference type="PATRIC" id="fig|182217.3.peg.444"/>
<evidence type="ECO:0000256" key="4">
    <source>
        <dbReference type="ARBA" id="ARBA00023136"/>
    </source>
</evidence>
<dbReference type="InterPro" id="IPR010432">
    <property type="entry name" value="RDD"/>
</dbReference>
<gene>
    <name evidence="7" type="ordered locus">HCW_02140</name>
</gene>
<dbReference type="Pfam" id="PF06271">
    <property type="entry name" value="RDD"/>
    <property type="match status" value="1"/>
</dbReference>
<dbReference type="eggNOG" id="COG1714">
    <property type="taxonomic scope" value="Bacteria"/>
</dbReference>
<keyword evidence="2 5" id="KW-0812">Transmembrane</keyword>
<dbReference type="AlphaFoldDB" id="I0EL94"/>
<dbReference type="Proteomes" id="UP000005010">
    <property type="component" value="Chromosome"/>
</dbReference>
<evidence type="ECO:0000313" key="8">
    <source>
        <dbReference type="Proteomes" id="UP000005010"/>
    </source>
</evidence>
<keyword evidence="3 5" id="KW-1133">Transmembrane helix</keyword>
<protein>
    <recommendedName>
        <fullName evidence="6">RDD domain-containing protein</fullName>
    </recommendedName>
</protein>
<feature type="transmembrane region" description="Helical" evidence="5">
    <location>
        <begin position="74"/>
        <end position="93"/>
    </location>
</feature>